<keyword evidence="1 2" id="KW-0238">DNA-binding</keyword>
<evidence type="ECO:0000313" key="4">
    <source>
        <dbReference type="EMBL" id="CUH58827.1"/>
    </source>
</evidence>
<dbReference type="GO" id="GO:0003677">
    <property type="term" value="F:DNA binding"/>
    <property type="evidence" value="ECO:0007669"/>
    <property type="project" value="UniProtKB-UniRule"/>
</dbReference>
<dbReference type="InterPro" id="IPR001647">
    <property type="entry name" value="HTH_TetR"/>
</dbReference>
<dbReference type="AlphaFoldDB" id="A0A0P1EV03"/>
<dbReference type="EMBL" id="CYRX01000006">
    <property type="protein sequence ID" value="CUH58827.1"/>
    <property type="molecule type" value="Genomic_DNA"/>
</dbReference>
<dbReference type="SUPFAM" id="SSF46689">
    <property type="entry name" value="Homeodomain-like"/>
    <property type="match status" value="1"/>
</dbReference>
<gene>
    <name evidence="4" type="ORF">THS5294_00107</name>
</gene>
<evidence type="ECO:0000259" key="3">
    <source>
        <dbReference type="PROSITE" id="PS50977"/>
    </source>
</evidence>
<evidence type="ECO:0000313" key="5">
    <source>
        <dbReference type="Proteomes" id="UP000051298"/>
    </source>
</evidence>
<dbReference type="Pfam" id="PF00440">
    <property type="entry name" value="TetR_N"/>
    <property type="match status" value="1"/>
</dbReference>
<dbReference type="Gene3D" id="1.10.357.10">
    <property type="entry name" value="Tetracycline Repressor, domain 2"/>
    <property type="match status" value="1"/>
</dbReference>
<dbReference type="Proteomes" id="UP000051298">
    <property type="component" value="Unassembled WGS sequence"/>
</dbReference>
<dbReference type="STRING" id="266809.PM03_00085"/>
<feature type="domain" description="HTH tetR-type" evidence="3">
    <location>
        <begin position="1"/>
        <end position="50"/>
    </location>
</feature>
<dbReference type="eggNOG" id="COG1309">
    <property type="taxonomic scope" value="Bacteria"/>
</dbReference>
<dbReference type="InterPro" id="IPR009057">
    <property type="entry name" value="Homeodomain-like_sf"/>
</dbReference>
<name>A0A0P1EV03_9RHOB</name>
<organism evidence="4 5">
    <name type="scientific">Thalassobacter stenotrophicus</name>
    <dbReference type="NCBI Taxonomy" id="266809"/>
    <lineage>
        <taxon>Bacteria</taxon>
        <taxon>Pseudomonadati</taxon>
        <taxon>Pseudomonadota</taxon>
        <taxon>Alphaproteobacteria</taxon>
        <taxon>Rhodobacterales</taxon>
        <taxon>Roseobacteraceae</taxon>
        <taxon>Thalassobacter</taxon>
    </lineage>
</organism>
<dbReference type="PROSITE" id="PS50977">
    <property type="entry name" value="HTH_TETR_2"/>
    <property type="match status" value="1"/>
</dbReference>
<protein>
    <submittedName>
        <fullName evidence="4">Bacterial regulatory proteins, tetR family</fullName>
    </submittedName>
</protein>
<sequence length="184" mass="20961">MDILVSNGVQDVKIMKIGAALGVSRSSFYWYFKSREDLLDQLLAEWERTNTGILIHHANLPAATITEALCNFFICVVRPEGFNYQLDFAVREWSRRDPAVRAVIDRSDTARTDALRDMFARYDYSPAEADIRARVLYYQQIGYYALELSESLDIRLSRLPGYLLAFTGQSASTAEIEAFRKAIA</sequence>
<accession>A0A0P1EV03</accession>
<reference evidence="4 5" key="1">
    <citation type="submission" date="2015-09" db="EMBL/GenBank/DDBJ databases">
        <authorList>
            <consortium name="Swine Surveillance"/>
        </authorList>
    </citation>
    <scope>NUCLEOTIDE SEQUENCE [LARGE SCALE GENOMIC DNA]</scope>
    <source>
        <strain evidence="4 5">CECT 5294</strain>
    </source>
</reference>
<proteinExistence type="predicted"/>
<evidence type="ECO:0000256" key="2">
    <source>
        <dbReference type="PROSITE-ProRule" id="PRU00335"/>
    </source>
</evidence>
<feature type="DNA-binding region" description="H-T-H motif" evidence="2">
    <location>
        <begin position="13"/>
        <end position="32"/>
    </location>
</feature>
<evidence type="ECO:0000256" key="1">
    <source>
        <dbReference type="ARBA" id="ARBA00023125"/>
    </source>
</evidence>